<dbReference type="AlphaFoldDB" id="A0AAN7TAH6"/>
<comment type="caution">
    <text evidence="2">The sequence shown here is derived from an EMBL/GenBank/DDBJ whole genome shotgun (WGS) entry which is preliminary data.</text>
</comment>
<evidence type="ECO:0000313" key="2">
    <source>
        <dbReference type="EMBL" id="KAK5108876.1"/>
    </source>
</evidence>
<name>A0AAN7TAH6_9PEZI</name>
<protein>
    <recommendedName>
        <fullName evidence="4">Secreted protein</fullName>
    </recommendedName>
</protein>
<evidence type="ECO:0000256" key="1">
    <source>
        <dbReference type="SAM" id="SignalP"/>
    </source>
</evidence>
<gene>
    <name evidence="2" type="ORF">LTR62_007766</name>
</gene>
<organism evidence="2 3">
    <name type="scientific">Meristemomyces frigidus</name>
    <dbReference type="NCBI Taxonomy" id="1508187"/>
    <lineage>
        <taxon>Eukaryota</taxon>
        <taxon>Fungi</taxon>
        <taxon>Dikarya</taxon>
        <taxon>Ascomycota</taxon>
        <taxon>Pezizomycotina</taxon>
        <taxon>Dothideomycetes</taxon>
        <taxon>Dothideomycetidae</taxon>
        <taxon>Mycosphaerellales</taxon>
        <taxon>Teratosphaeriaceae</taxon>
        <taxon>Meristemomyces</taxon>
    </lineage>
</organism>
<feature type="chain" id="PRO_5042874095" description="Secreted protein" evidence="1">
    <location>
        <begin position="20"/>
        <end position="54"/>
    </location>
</feature>
<evidence type="ECO:0000313" key="3">
    <source>
        <dbReference type="Proteomes" id="UP001310890"/>
    </source>
</evidence>
<proteinExistence type="predicted"/>
<dbReference type="EMBL" id="JAVRRL010000076">
    <property type="protein sequence ID" value="KAK5108876.1"/>
    <property type="molecule type" value="Genomic_DNA"/>
</dbReference>
<sequence>MNRVPLVPSLELVLALVETATVAMLAGAEDEAATTAGVEEAEAIADDEKADGIM</sequence>
<evidence type="ECO:0008006" key="4">
    <source>
        <dbReference type="Google" id="ProtNLM"/>
    </source>
</evidence>
<reference evidence="2" key="1">
    <citation type="submission" date="2023-08" db="EMBL/GenBank/DDBJ databases">
        <title>Black Yeasts Isolated from many extreme environments.</title>
        <authorList>
            <person name="Coleine C."/>
            <person name="Stajich J.E."/>
            <person name="Selbmann L."/>
        </authorList>
    </citation>
    <scope>NUCLEOTIDE SEQUENCE</scope>
    <source>
        <strain evidence="2">CCFEE 5401</strain>
    </source>
</reference>
<keyword evidence="1" id="KW-0732">Signal</keyword>
<dbReference type="Proteomes" id="UP001310890">
    <property type="component" value="Unassembled WGS sequence"/>
</dbReference>
<accession>A0AAN7TAH6</accession>
<feature type="signal peptide" evidence="1">
    <location>
        <begin position="1"/>
        <end position="19"/>
    </location>
</feature>